<keyword evidence="4" id="KW-1185">Reference proteome</keyword>
<evidence type="ECO:0000313" key="4">
    <source>
        <dbReference type="Proteomes" id="UP000292583"/>
    </source>
</evidence>
<accession>A0A4Q9JV37</accession>
<gene>
    <name evidence="3" type="ORF">DU473_02850</name>
</gene>
<evidence type="ECO:0000313" key="3">
    <source>
        <dbReference type="EMBL" id="TBR81833.1"/>
    </source>
</evidence>
<sequence length="142" mass="16791">MLDILGHSTTHFYNHILKMHIKKMKNIRKDEFYATSISIKKHEIENIFYLFFSQPILKEIANILMPDEDLNENDWQDLTKECTNQIIGHMKKSLNDALGKDEYKLGIPKYLGKTNPSSVKLDEFLVYKLNNHYFKIGFNNHE</sequence>
<dbReference type="Proteomes" id="UP000292583">
    <property type="component" value="Unassembled WGS sequence"/>
</dbReference>
<protein>
    <recommendedName>
        <fullName evidence="2">Chemotaxis phosphatase CheX-like domain-containing protein</fullName>
    </recommendedName>
</protein>
<dbReference type="Gene3D" id="3.40.1550.10">
    <property type="entry name" value="CheC-like"/>
    <property type="match status" value="1"/>
</dbReference>
<name>A0A4Q9JV37_9BACT</name>
<dbReference type="SUPFAM" id="SSF103039">
    <property type="entry name" value="CheC-like"/>
    <property type="match status" value="1"/>
</dbReference>
<dbReference type="RefSeq" id="WP_131163806.1">
    <property type="nucleotide sequence ID" value="NZ_CP076657.1"/>
</dbReference>
<dbReference type="OrthoDB" id="5339682at2"/>
<dbReference type="EMBL" id="QPGR01000003">
    <property type="protein sequence ID" value="TBR81833.1"/>
    <property type="molecule type" value="Genomic_DNA"/>
</dbReference>
<organism evidence="3 4">
    <name type="scientific">Campylobacter novaezeelandiae</name>
    <dbReference type="NCBI Taxonomy" id="2267891"/>
    <lineage>
        <taxon>Bacteria</taxon>
        <taxon>Pseudomonadati</taxon>
        <taxon>Campylobacterota</taxon>
        <taxon>Epsilonproteobacteria</taxon>
        <taxon>Campylobacterales</taxon>
        <taxon>Campylobacteraceae</taxon>
        <taxon>Campylobacter</taxon>
    </lineage>
</organism>
<keyword evidence="1" id="KW-0145">Chemotaxis</keyword>
<dbReference type="InterPro" id="IPR028976">
    <property type="entry name" value="CheC-like_sf"/>
</dbReference>
<dbReference type="InterPro" id="IPR028051">
    <property type="entry name" value="CheX-like_dom"/>
</dbReference>
<evidence type="ECO:0000256" key="1">
    <source>
        <dbReference type="ARBA" id="ARBA00022500"/>
    </source>
</evidence>
<evidence type="ECO:0000259" key="2">
    <source>
        <dbReference type="Pfam" id="PF13690"/>
    </source>
</evidence>
<dbReference type="Pfam" id="PF13690">
    <property type="entry name" value="CheX"/>
    <property type="match status" value="1"/>
</dbReference>
<proteinExistence type="predicted"/>
<feature type="domain" description="Chemotaxis phosphatase CheX-like" evidence="2">
    <location>
        <begin position="45"/>
        <end position="117"/>
    </location>
</feature>
<comment type="caution">
    <text evidence="3">The sequence shown here is derived from an EMBL/GenBank/DDBJ whole genome shotgun (WGS) entry which is preliminary data.</text>
</comment>
<dbReference type="GO" id="GO:0006935">
    <property type="term" value="P:chemotaxis"/>
    <property type="evidence" value="ECO:0007669"/>
    <property type="project" value="UniProtKB-KW"/>
</dbReference>
<dbReference type="AlphaFoldDB" id="A0A4Q9JV37"/>
<reference evidence="3 4" key="1">
    <citation type="submission" date="2018-07" db="EMBL/GenBank/DDBJ databases">
        <title>Campylobacter zealandensis sp. nov., isolated from birds and water in New Zealand.</title>
        <authorList>
            <person name="Wilkinson D.A."/>
            <person name="Biggs P.J."/>
            <person name="French N.P."/>
            <person name="Midwinter A.C."/>
        </authorList>
    </citation>
    <scope>NUCLEOTIDE SEQUENCE [LARGE SCALE GENOMIC DNA]</scope>
    <source>
        <strain evidence="3 4">B423b</strain>
    </source>
</reference>